<evidence type="ECO:0000256" key="1">
    <source>
        <dbReference type="ARBA" id="ARBA00008791"/>
    </source>
</evidence>
<name>A0A5S4UXY4_9MICO</name>
<keyword evidence="6" id="KW-1185">Reference proteome</keyword>
<dbReference type="Pfam" id="PF00582">
    <property type="entry name" value="Usp"/>
    <property type="match status" value="1"/>
</dbReference>
<dbReference type="EMBL" id="VSSB01000002">
    <property type="protein sequence ID" value="TYL50988.1"/>
    <property type="molecule type" value="Genomic_DNA"/>
</dbReference>
<dbReference type="InterPro" id="IPR014729">
    <property type="entry name" value="Rossmann-like_a/b/a_fold"/>
</dbReference>
<sequence>MHEATVVGWDGGRTAEAALAWAIARAERQPAGARKLRIVRVFDEAAIAGEDRAIEDLVRVAESDADAAGLRVRTEHPSLEVEVEFVRDEPGEALRDRTGDDAVVVVGAENGRTDEYWHSSRLGARLCGMADGPVAVIPTDDPGSRSGVLVAVDHGLAAQGLCRFAAAFAASAGESLHAMHIGSRSHTVGVDVEELEDALGPARREFPDLEIVTHVESGPTATTLLRRAEDHDTVVVGSRGLGAVGRMFLGSVSHAMVTNARCPTIVVPPARR</sequence>
<evidence type="ECO:0000256" key="2">
    <source>
        <dbReference type="ARBA" id="ARBA00022741"/>
    </source>
</evidence>
<keyword evidence="2" id="KW-0547">Nucleotide-binding</keyword>
<dbReference type="SUPFAM" id="SSF52402">
    <property type="entry name" value="Adenine nucleotide alpha hydrolases-like"/>
    <property type="match status" value="2"/>
</dbReference>
<dbReference type="PANTHER" id="PTHR46268:SF27">
    <property type="entry name" value="UNIVERSAL STRESS PROTEIN RV2623"/>
    <property type="match status" value="1"/>
</dbReference>
<evidence type="ECO:0000259" key="4">
    <source>
        <dbReference type="Pfam" id="PF00582"/>
    </source>
</evidence>
<dbReference type="GO" id="GO:0005524">
    <property type="term" value="F:ATP binding"/>
    <property type="evidence" value="ECO:0007669"/>
    <property type="project" value="UniProtKB-KW"/>
</dbReference>
<keyword evidence="3" id="KW-0067">ATP-binding</keyword>
<dbReference type="Proteomes" id="UP000325243">
    <property type="component" value="Unassembled WGS sequence"/>
</dbReference>
<comment type="caution">
    <text evidence="5">The sequence shown here is derived from an EMBL/GenBank/DDBJ whole genome shotgun (WGS) entry which is preliminary data.</text>
</comment>
<gene>
    <name evidence="5" type="ORF">FYC51_17785</name>
</gene>
<dbReference type="PANTHER" id="PTHR46268">
    <property type="entry name" value="STRESS RESPONSE PROTEIN NHAX"/>
    <property type="match status" value="1"/>
</dbReference>
<proteinExistence type="inferred from homology"/>
<protein>
    <submittedName>
        <fullName evidence="5">Universal stress protein</fullName>
    </submittedName>
</protein>
<dbReference type="AlphaFoldDB" id="A0A5S4UXY4"/>
<dbReference type="Gene3D" id="3.40.50.620">
    <property type="entry name" value="HUPs"/>
    <property type="match status" value="2"/>
</dbReference>
<reference evidence="5 6" key="1">
    <citation type="submission" date="2019-08" db="EMBL/GenBank/DDBJ databases">
        <authorList>
            <person name="Hu J."/>
        </authorList>
    </citation>
    <scope>NUCLEOTIDE SEQUENCE [LARGE SCALE GENOMIC DNA]</scope>
    <source>
        <strain evidence="5 6">NEAU-184</strain>
    </source>
</reference>
<evidence type="ECO:0000256" key="3">
    <source>
        <dbReference type="ARBA" id="ARBA00022840"/>
    </source>
</evidence>
<dbReference type="InterPro" id="IPR006015">
    <property type="entry name" value="Universal_stress_UspA"/>
</dbReference>
<feature type="domain" description="UspA" evidence="4">
    <location>
        <begin position="148"/>
        <end position="268"/>
    </location>
</feature>
<evidence type="ECO:0000313" key="6">
    <source>
        <dbReference type="Proteomes" id="UP000325243"/>
    </source>
</evidence>
<comment type="similarity">
    <text evidence="1">Belongs to the universal stress protein A family.</text>
</comment>
<organism evidence="5 6">
    <name type="scientific">Agromyces mariniharenae</name>
    <dbReference type="NCBI Taxonomy" id="2604423"/>
    <lineage>
        <taxon>Bacteria</taxon>
        <taxon>Bacillati</taxon>
        <taxon>Actinomycetota</taxon>
        <taxon>Actinomycetes</taxon>
        <taxon>Micrococcales</taxon>
        <taxon>Microbacteriaceae</taxon>
        <taxon>Agromyces</taxon>
    </lineage>
</organism>
<dbReference type="InterPro" id="IPR006016">
    <property type="entry name" value="UspA"/>
</dbReference>
<evidence type="ECO:0000313" key="5">
    <source>
        <dbReference type="EMBL" id="TYL50988.1"/>
    </source>
</evidence>
<accession>A0A5S4UXY4</accession>
<dbReference type="PRINTS" id="PR01438">
    <property type="entry name" value="UNVRSLSTRESS"/>
</dbReference>